<keyword evidence="7" id="KW-0413">Isomerase</keyword>
<keyword evidence="4" id="KW-0676">Redox-active center</keyword>
<dbReference type="PROSITE" id="PS00194">
    <property type="entry name" value="THIOREDOXIN_1"/>
    <property type="match status" value="1"/>
</dbReference>
<dbReference type="Proteomes" id="UP000246964">
    <property type="component" value="Unassembled WGS sequence"/>
</dbReference>
<dbReference type="GO" id="GO:0017004">
    <property type="term" value="P:cytochrome complex assembly"/>
    <property type="evidence" value="ECO:0007669"/>
    <property type="project" value="UniProtKB-KW"/>
</dbReference>
<feature type="chain" id="PRO_5016395779" evidence="5">
    <location>
        <begin position="27"/>
        <end position="158"/>
    </location>
</feature>
<dbReference type="InterPro" id="IPR000866">
    <property type="entry name" value="AhpC/TSA"/>
</dbReference>
<feature type="domain" description="Thioredoxin" evidence="6">
    <location>
        <begin position="22"/>
        <end position="158"/>
    </location>
</feature>
<organism evidence="7 8">
    <name type="scientific">Pseudidiomarina maritima</name>
    <dbReference type="NCBI Taxonomy" id="519453"/>
    <lineage>
        <taxon>Bacteria</taxon>
        <taxon>Pseudomonadati</taxon>
        <taxon>Pseudomonadota</taxon>
        <taxon>Gammaproteobacteria</taxon>
        <taxon>Alteromonadales</taxon>
        <taxon>Idiomarinaceae</taxon>
        <taxon>Pseudidiomarina</taxon>
    </lineage>
</organism>
<keyword evidence="2" id="KW-0201">Cytochrome c-type biogenesis</keyword>
<dbReference type="InterPro" id="IPR050553">
    <property type="entry name" value="Thioredoxin_ResA/DsbE_sf"/>
</dbReference>
<dbReference type="PROSITE" id="PS51352">
    <property type="entry name" value="THIOREDOXIN_2"/>
    <property type="match status" value="1"/>
</dbReference>
<dbReference type="PROSITE" id="PS51257">
    <property type="entry name" value="PROKAR_LIPOPROTEIN"/>
    <property type="match status" value="1"/>
</dbReference>
<keyword evidence="5" id="KW-0732">Signal</keyword>
<evidence type="ECO:0000313" key="8">
    <source>
        <dbReference type="Proteomes" id="UP000246964"/>
    </source>
</evidence>
<keyword evidence="3" id="KW-1015">Disulfide bond</keyword>
<sequence>MVCRLLKGAGQLAGVALLALTLTACSNEPEADFHSDQHGPEQWQQLQGRYVVVNYFAEWCAPCLRELPELNEFHHLYGDQVSLYGVSFDGLDNVELAALREQYSIEFPLIQNQPLPNLPFATPNALPATYIVTPAGEVKGPLLGEQTIQSLKNATGLN</sequence>
<protein>
    <submittedName>
        <fullName evidence="7">Thiol-disulfide isomerase/thioredoxin</fullName>
    </submittedName>
</protein>
<dbReference type="CDD" id="cd02966">
    <property type="entry name" value="TlpA_like_family"/>
    <property type="match status" value="1"/>
</dbReference>
<evidence type="ECO:0000313" key="7">
    <source>
        <dbReference type="EMBL" id="PWW14412.1"/>
    </source>
</evidence>
<name>A0A317QAX6_9GAMM</name>
<reference evidence="7 8" key="1">
    <citation type="submission" date="2018-05" db="EMBL/GenBank/DDBJ databases">
        <title>Freshwater and sediment microbial communities from various areas in North America, analyzing microbe dynamics in response to fracking.</title>
        <authorList>
            <person name="Lamendella R."/>
        </authorList>
    </citation>
    <scope>NUCLEOTIDE SEQUENCE [LARGE SCALE GENOMIC DNA]</scope>
    <source>
        <strain evidence="7 8">125B1</strain>
    </source>
</reference>
<evidence type="ECO:0000256" key="4">
    <source>
        <dbReference type="ARBA" id="ARBA00023284"/>
    </source>
</evidence>
<proteinExistence type="predicted"/>
<evidence type="ECO:0000256" key="1">
    <source>
        <dbReference type="ARBA" id="ARBA00004196"/>
    </source>
</evidence>
<dbReference type="GO" id="GO:0016209">
    <property type="term" value="F:antioxidant activity"/>
    <property type="evidence" value="ECO:0007669"/>
    <property type="project" value="InterPro"/>
</dbReference>
<dbReference type="EMBL" id="QGTT01000003">
    <property type="protein sequence ID" value="PWW14412.1"/>
    <property type="molecule type" value="Genomic_DNA"/>
</dbReference>
<dbReference type="InterPro" id="IPR017937">
    <property type="entry name" value="Thioredoxin_CS"/>
</dbReference>
<evidence type="ECO:0000256" key="2">
    <source>
        <dbReference type="ARBA" id="ARBA00022748"/>
    </source>
</evidence>
<dbReference type="GO" id="GO:0015036">
    <property type="term" value="F:disulfide oxidoreductase activity"/>
    <property type="evidence" value="ECO:0007669"/>
    <property type="project" value="UniProtKB-ARBA"/>
</dbReference>
<evidence type="ECO:0000256" key="5">
    <source>
        <dbReference type="SAM" id="SignalP"/>
    </source>
</evidence>
<dbReference type="Gene3D" id="3.40.30.10">
    <property type="entry name" value="Glutaredoxin"/>
    <property type="match status" value="1"/>
</dbReference>
<comment type="caution">
    <text evidence="7">The sequence shown here is derived from an EMBL/GenBank/DDBJ whole genome shotgun (WGS) entry which is preliminary data.</text>
</comment>
<dbReference type="PANTHER" id="PTHR42852:SF6">
    <property type="entry name" value="THIOL:DISULFIDE INTERCHANGE PROTEIN DSBE"/>
    <property type="match status" value="1"/>
</dbReference>
<dbReference type="Pfam" id="PF00578">
    <property type="entry name" value="AhpC-TSA"/>
    <property type="match status" value="1"/>
</dbReference>
<dbReference type="OrthoDB" id="9799347at2"/>
<evidence type="ECO:0000259" key="6">
    <source>
        <dbReference type="PROSITE" id="PS51352"/>
    </source>
</evidence>
<dbReference type="InterPro" id="IPR036249">
    <property type="entry name" value="Thioredoxin-like_sf"/>
</dbReference>
<dbReference type="RefSeq" id="WP_110075308.1">
    <property type="nucleotide sequence ID" value="NZ_QGTT01000003.1"/>
</dbReference>
<keyword evidence="8" id="KW-1185">Reference proteome</keyword>
<feature type="signal peptide" evidence="5">
    <location>
        <begin position="1"/>
        <end position="26"/>
    </location>
</feature>
<dbReference type="SUPFAM" id="SSF52833">
    <property type="entry name" value="Thioredoxin-like"/>
    <property type="match status" value="1"/>
</dbReference>
<comment type="subcellular location">
    <subcellularLocation>
        <location evidence="1">Cell envelope</location>
    </subcellularLocation>
</comment>
<gene>
    <name evidence="7" type="ORF">DET45_103104</name>
</gene>
<dbReference type="InterPro" id="IPR013766">
    <property type="entry name" value="Thioredoxin_domain"/>
</dbReference>
<dbReference type="GO" id="GO:0016853">
    <property type="term" value="F:isomerase activity"/>
    <property type="evidence" value="ECO:0007669"/>
    <property type="project" value="UniProtKB-KW"/>
</dbReference>
<accession>A0A317QAX6</accession>
<evidence type="ECO:0000256" key="3">
    <source>
        <dbReference type="ARBA" id="ARBA00023157"/>
    </source>
</evidence>
<dbReference type="AlphaFoldDB" id="A0A317QAX6"/>
<dbReference type="GO" id="GO:0030313">
    <property type="term" value="C:cell envelope"/>
    <property type="evidence" value="ECO:0007669"/>
    <property type="project" value="UniProtKB-SubCell"/>
</dbReference>
<dbReference type="PANTHER" id="PTHR42852">
    <property type="entry name" value="THIOL:DISULFIDE INTERCHANGE PROTEIN DSBE"/>
    <property type="match status" value="1"/>
</dbReference>